<dbReference type="Gene3D" id="3.40.30.10">
    <property type="entry name" value="Glutaredoxin"/>
    <property type="match status" value="1"/>
</dbReference>
<dbReference type="Proteomes" id="UP000316598">
    <property type="component" value="Unassembled WGS sequence"/>
</dbReference>
<evidence type="ECO:0000256" key="3">
    <source>
        <dbReference type="ARBA" id="ARBA00023284"/>
    </source>
</evidence>
<dbReference type="SUPFAM" id="SSF52833">
    <property type="entry name" value="Thioredoxin-like"/>
    <property type="match status" value="1"/>
</dbReference>
<protein>
    <submittedName>
        <fullName evidence="6">Thiol:disulfide interchange protein DsbE</fullName>
    </submittedName>
</protein>
<dbReference type="GO" id="GO:0030313">
    <property type="term" value="C:cell envelope"/>
    <property type="evidence" value="ECO:0007669"/>
    <property type="project" value="UniProtKB-SubCell"/>
</dbReference>
<keyword evidence="4" id="KW-0812">Transmembrane</keyword>
<dbReference type="InterPro" id="IPR050553">
    <property type="entry name" value="Thioredoxin_ResA/DsbE_sf"/>
</dbReference>
<organism evidence="6 7">
    <name type="scientific">Rubripirellula amarantea</name>
    <dbReference type="NCBI Taxonomy" id="2527999"/>
    <lineage>
        <taxon>Bacteria</taxon>
        <taxon>Pseudomonadati</taxon>
        <taxon>Planctomycetota</taxon>
        <taxon>Planctomycetia</taxon>
        <taxon>Pirellulales</taxon>
        <taxon>Pirellulaceae</taxon>
        <taxon>Rubripirellula</taxon>
    </lineage>
</organism>
<keyword evidence="2" id="KW-0201">Cytochrome c-type biogenesis</keyword>
<evidence type="ECO:0000259" key="5">
    <source>
        <dbReference type="PROSITE" id="PS51352"/>
    </source>
</evidence>
<evidence type="ECO:0000313" key="6">
    <source>
        <dbReference type="EMBL" id="TWT53702.1"/>
    </source>
</evidence>
<name>A0A5C5WV51_9BACT</name>
<evidence type="ECO:0000313" key="7">
    <source>
        <dbReference type="Proteomes" id="UP000316598"/>
    </source>
</evidence>
<dbReference type="CDD" id="cd02966">
    <property type="entry name" value="TlpA_like_family"/>
    <property type="match status" value="1"/>
</dbReference>
<dbReference type="GO" id="GO:0016491">
    <property type="term" value="F:oxidoreductase activity"/>
    <property type="evidence" value="ECO:0007669"/>
    <property type="project" value="InterPro"/>
</dbReference>
<evidence type="ECO:0000256" key="1">
    <source>
        <dbReference type="ARBA" id="ARBA00004196"/>
    </source>
</evidence>
<comment type="subcellular location">
    <subcellularLocation>
        <location evidence="1">Cell envelope</location>
    </subcellularLocation>
</comment>
<evidence type="ECO:0000256" key="4">
    <source>
        <dbReference type="SAM" id="Phobius"/>
    </source>
</evidence>
<dbReference type="InterPro" id="IPR013740">
    <property type="entry name" value="Redoxin"/>
</dbReference>
<dbReference type="GO" id="GO:0017004">
    <property type="term" value="P:cytochrome complex assembly"/>
    <property type="evidence" value="ECO:0007669"/>
    <property type="project" value="UniProtKB-KW"/>
</dbReference>
<keyword evidence="4" id="KW-0472">Membrane</keyword>
<keyword evidence="7" id="KW-1185">Reference proteome</keyword>
<dbReference type="PROSITE" id="PS00194">
    <property type="entry name" value="THIOREDOXIN_1"/>
    <property type="match status" value="1"/>
</dbReference>
<dbReference type="PROSITE" id="PS51352">
    <property type="entry name" value="THIOREDOXIN_2"/>
    <property type="match status" value="1"/>
</dbReference>
<dbReference type="Pfam" id="PF08534">
    <property type="entry name" value="Redoxin"/>
    <property type="match status" value="1"/>
</dbReference>
<dbReference type="InterPro" id="IPR017937">
    <property type="entry name" value="Thioredoxin_CS"/>
</dbReference>
<proteinExistence type="predicted"/>
<comment type="caution">
    <text evidence="6">The sequence shown here is derived from an EMBL/GenBank/DDBJ whole genome shotgun (WGS) entry which is preliminary data.</text>
</comment>
<keyword evidence="4" id="KW-1133">Transmembrane helix</keyword>
<sequence>MNSSLTPSTHHQSRGTTRLRLILVAVLVSLAVGSIVVMRKSNKPSIAGQSVAVGKPAPRIDLIELATISNVVPASIKLENKVTLLHLWGTWCGPCRMEYPELTETVAAFSDNDAFQFVPVSCEGGQGETFEGLWKKTSEYFQSENIISVAYADPRGLTRRSLAERLDQANLYFPTSILIDQSGRIAGVWEGYSPEAIDEIASLIDSLLHQ</sequence>
<feature type="transmembrane region" description="Helical" evidence="4">
    <location>
        <begin position="20"/>
        <end position="38"/>
    </location>
</feature>
<dbReference type="AlphaFoldDB" id="A0A5C5WV51"/>
<dbReference type="PANTHER" id="PTHR42852">
    <property type="entry name" value="THIOL:DISULFIDE INTERCHANGE PROTEIN DSBE"/>
    <property type="match status" value="1"/>
</dbReference>
<feature type="domain" description="Thioredoxin" evidence="5">
    <location>
        <begin position="51"/>
        <end position="209"/>
    </location>
</feature>
<dbReference type="InterPro" id="IPR036249">
    <property type="entry name" value="Thioredoxin-like_sf"/>
</dbReference>
<accession>A0A5C5WV51</accession>
<dbReference type="OrthoDB" id="288837at2"/>
<dbReference type="RefSeq" id="WP_146513871.1">
    <property type="nucleotide sequence ID" value="NZ_SJPI01000001.1"/>
</dbReference>
<dbReference type="EMBL" id="SJPI01000001">
    <property type="protein sequence ID" value="TWT53702.1"/>
    <property type="molecule type" value="Genomic_DNA"/>
</dbReference>
<gene>
    <name evidence="6" type="primary">dsbE</name>
    <name evidence="6" type="ORF">Pla22_13340</name>
</gene>
<reference evidence="6 7" key="1">
    <citation type="submission" date="2019-02" db="EMBL/GenBank/DDBJ databases">
        <title>Deep-cultivation of Planctomycetes and their phenomic and genomic characterization uncovers novel biology.</title>
        <authorList>
            <person name="Wiegand S."/>
            <person name="Jogler M."/>
            <person name="Boedeker C."/>
            <person name="Pinto D."/>
            <person name="Vollmers J."/>
            <person name="Rivas-Marin E."/>
            <person name="Kohn T."/>
            <person name="Peeters S.H."/>
            <person name="Heuer A."/>
            <person name="Rast P."/>
            <person name="Oberbeckmann S."/>
            <person name="Bunk B."/>
            <person name="Jeske O."/>
            <person name="Meyerdierks A."/>
            <person name="Storesund J.E."/>
            <person name="Kallscheuer N."/>
            <person name="Luecker S."/>
            <person name="Lage O.M."/>
            <person name="Pohl T."/>
            <person name="Merkel B.J."/>
            <person name="Hornburger P."/>
            <person name="Mueller R.-W."/>
            <person name="Bruemmer F."/>
            <person name="Labrenz M."/>
            <person name="Spormann A.M."/>
            <person name="Op Den Camp H."/>
            <person name="Overmann J."/>
            <person name="Amann R."/>
            <person name="Jetten M.S.M."/>
            <person name="Mascher T."/>
            <person name="Medema M.H."/>
            <person name="Devos D.P."/>
            <person name="Kaster A.-K."/>
            <person name="Ovreas L."/>
            <person name="Rohde M."/>
            <person name="Galperin M.Y."/>
            <person name="Jogler C."/>
        </authorList>
    </citation>
    <scope>NUCLEOTIDE SEQUENCE [LARGE SCALE GENOMIC DNA]</scope>
    <source>
        <strain evidence="6 7">Pla22</strain>
    </source>
</reference>
<keyword evidence="3" id="KW-0676">Redox-active center</keyword>
<dbReference type="PANTHER" id="PTHR42852:SF13">
    <property type="entry name" value="PROTEIN DIPZ"/>
    <property type="match status" value="1"/>
</dbReference>
<dbReference type="InterPro" id="IPR013766">
    <property type="entry name" value="Thioredoxin_domain"/>
</dbReference>
<evidence type="ECO:0000256" key="2">
    <source>
        <dbReference type="ARBA" id="ARBA00022748"/>
    </source>
</evidence>